<accession>A0ABV7IT75</accession>
<evidence type="ECO:0000313" key="2">
    <source>
        <dbReference type="EMBL" id="MFC3179701.1"/>
    </source>
</evidence>
<dbReference type="Pfam" id="PF20082">
    <property type="entry name" value="DUF6476"/>
    <property type="match status" value="1"/>
</dbReference>
<reference evidence="3" key="1">
    <citation type="journal article" date="2019" name="Int. J. Syst. Evol. Microbiol.">
        <title>The Global Catalogue of Microorganisms (GCM) 10K type strain sequencing project: providing services to taxonomists for standard genome sequencing and annotation.</title>
        <authorList>
            <consortium name="The Broad Institute Genomics Platform"/>
            <consortium name="The Broad Institute Genome Sequencing Center for Infectious Disease"/>
            <person name="Wu L."/>
            <person name="Ma J."/>
        </authorList>
    </citation>
    <scope>NUCLEOTIDE SEQUENCE [LARGE SCALE GENOMIC DNA]</scope>
    <source>
        <strain evidence="3">KCTC 52039</strain>
    </source>
</reference>
<dbReference type="EMBL" id="JBHRTO010000001">
    <property type="protein sequence ID" value="MFC3179701.1"/>
    <property type="molecule type" value="Genomic_DNA"/>
</dbReference>
<evidence type="ECO:0000313" key="3">
    <source>
        <dbReference type="Proteomes" id="UP001595547"/>
    </source>
</evidence>
<keyword evidence="3" id="KW-1185">Reference proteome</keyword>
<dbReference type="RefSeq" id="WP_380071333.1">
    <property type="nucleotide sequence ID" value="NZ_JBHRTO010000001.1"/>
</dbReference>
<protein>
    <submittedName>
        <fullName evidence="2">DUF6476 family protein</fullName>
    </submittedName>
</protein>
<dbReference type="Proteomes" id="UP001595547">
    <property type="component" value="Unassembled WGS sequence"/>
</dbReference>
<keyword evidence="1" id="KW-0812">Transmembrane</keyword>
<keyword evidence="1" id="KW-0472">Membrane</keyword>
<organism evidence="2 3">
    <name type="scientific">Cypionkella sinensis</name>
    <dbReference type="NCBI Taxonomy" id="1756043"/>
    <lineage>
        <taxon>Bacteria</taxon>
        <taxon>Pseudomonadati</taxon>
        <taxon>Pseudomonadota</taxon>
        <taxon>Alphaproteobacteria</taxon>
        <taxon>Rhodobacterales</taxon>
        <taxon>Paracoccaceae</taxon>
        <taxon>Cypionkella</taxon>
    </lineage>
</organism>
<sequence length="105" mass="10935">MSDTPIEPGLPPSLRLLKGLVIVLMITMIVGVITVVALLVTRMPNANTASPALPASLQMPAGTTASAITQGRGWIGVVTNDNRLLIFTPQGALQQEITIAPLPTP</sequence>
<keyword evidence="1" id="KW-1133">Transmembrane helix</keyword>
<feature type="transmembrane region" description="Helical" evidence="1">
    <location>
        <begin position="20"/>
        <end position="40"/>
    </location>
</feature>
<proteinExistence type="predicted"/>
<evidence type="ECO:0000256" key="1">
    <source>
        <dbReference type="SAM" id="Phobius"/>
    </source>
</evidence>
<comment type="caution">
    <text evidence="2">The sequence shown here is derived from an EMBL/GenBank/DDBJ whole genome shotgun (WGS) entry which is preliminary data.</text>
</comment>
<gene>
    <name evidence="2" type="ORF">ACFOGH_01765</name>
</gene>
<name>A0ABV7IT75_9RHOB</name>
<dbReference type="InterPro" id="IPR045519">
    <property type="entry name" value="DUF6476"/>
</dbReference>